<accession>A0A8J5IZC5</accession>
<keyword evidence="3" id="KW-1185">Reference proteome</keyword>
<feature type="signal peptide" evidence="1">
    <location>
        <begin position="1"/>
        <end position="15"/>
    </location>
</feature>
<comment type="caution">
    <text evidence="2">The sequence shown here is derived from an EMBL/GenBank/DDBJ whole genome shotgun (WGS) entry which is preliminary data.</text>
</comment>
<sequence length="162" mass="18609">MCLLVQCLVHQLAWSTELRCSIAELVCFWFCGEESDEPLTPCRDRVPGHDFAFMIADGYDMLVGHVKRILERTDDLTWPGQVDLYVNRPITHLKRSMCSWRLTQVRCVYSSRLSGTRLGSRNTATQHLYCFVSSIYQGADRRDSPRYVELHTPASKSSSLVF</sequence>
<reference evidence="2" key="1">
    <citation type="submission" date="2021-01" db="EMBL/GenBank/DDBJ databases">
        <title>Phytophthora aleatoria, a newly-described species from Pinus radiata is distinct from Phytophthora cactorum isolates based on comparative genomics.</title>
        <authorList>
            <person name="Mcdougal R."/>
            <person name="Panda P."/>
            <person name="Williams N."/>
            <person name="Studholme D.J."/>
        </authorList>
    </citation>
    <scope>NUCLEOTIDE SEQUENCE</scope>
    <source>
        <strain evidence="2">NZFS 4037</strain>
    </source>
</reference>
<organism evidence="2 3">
    <name type="scientific">Phytophthora aleatoria</name>
    <dbReference type="NCBI Taxonomy" id="2496075"/>
    <lineage>
        <taxon>Eukaryota</taxon>
        <taxon>Sar</taxon>
        <taxon>Stramenopiles</taxon>
        <taxon>Oomycota</taxon>
        <taxon>Peronosporomycetes</taxon>
        <taxon>Peronosporales</taxon>
        <taxon>Peronosporaceae</taxon>
        <taxon>Phytophthora</taxon>
    </lineage>
</organism>
<name>A0A8J5IZC5_9STRA</name>
<dbReference type="EMBL" id="JAENGY010000381">
    <property type="protein sequence ID" value="KAG6964400.1"/>
    <property type="molecule type" value="Genomic_DNA"/>
</dbReference>
<feature type="chain" id="PRO_5035310698" evidence="1">
    <location>
        <begin position="16"/>
        <end position="162"/>
    </location>
</feature>
<dbReference type="AlphaFoldDB" id="A0A8J5IZC5"/>
<evidence type="ECO:0000256" key="1">
    <source>
        <dbReference type="SAM" id="SignalP"/>
    </source>
</evidence>
<proteinExistence type="predicted"/>
<evidence type="ECO:0000313" key="3">
    <source>
        <dbReference type="Proteomes" id="UP000709295"/>
    </source>
</evidence>
<keyword evidence="1" id="KW-0732">Signal</keyword>
<dbReference type="Proteomes" id="UP000709295">
    <property type="component" value="Unassembled WGS sequence"/>
</dbReference>
<evidence type="ECO:0000313" key="2">
    <source>
        <dbReference type="EMBL" id="KAG6964400.1"/>
    </source>
</evidence>
<protein>
    <submittedName>
        <fullName evidence="2">Uncharacterized protein</fullName>
    </submittedName>
</protein>
<gene>
    <name evidence="2" type="ORF">JG688_00007720</name>
</gene>